<dbReference type="EMBL" id="JAMZDY010000001">
    <property type="protein sequence ID" value="MCP2371845.1"/>
    <property type="molecule type" value="Genomic_DNA"/>
</dbReference>
<protein>
    <submittedName>
        <fullName evidence="5">Dehydrogenase</fullName>
    </submittedName>
</protein>
<dbReference type="GO" id="GO:0000166">
    <property type="term" value="F:nucleotide binding"/>
    <property type="evidence" value="ECO:0007669"/>
    <property type="project" value="InterPro"/>
</dbReference>
<dbReference type="Gene3D" id="3.30.360.10">
    <property type="entry name" value="Dihydrodipicolinate Reductase, domain 2"/>
    <property type="match status" value="1"/>
</dbReference>
<sequence length="360" mass="37378">MRTGIVGGGFMATVHSRAARAAGSEIVAIASSNPDRARRAAAELGIAHAADSVDELLADPGIDVVHVCTPNSTHVDLATRVLRAGKHVVCEKPLATSTTDAAELVELAARSGLVAAVPFVYRYHPMVQELRARVAGGELGRLITVQGAYLQDWLLEEGDDDWRVGAAGGGSRAFADIGSHLVDLLEFVTGERIASLHATTSIVHPVRGGAAVTTEDVAAVAVRFDRGAIGTLLVSQTAAGHDNDLRIEVMGTATAMSFVQQEPEALRIGRRGSVTLARRGFAGASGAAQELSLVPGGHPMGYQDAFNAFVRDVHAAIGGDLRERMPAFADGARMVRVTDAVLDSAASAAWVGIDGVGVNA</sequence>
<accession>A0A9X2KD19</accession>
<evidence type="ECO:0000259" key="4">
    <source>
        <dbReference type="Pfam" id="PF22725"/>
    </source>
</evidence>
<evidence type="ECO:0000256" key="1">
    <source>
        <dbReference type="ARBA" id="ARBA00023002"/>
    </source>
</evidence>
<organism evidence="5 6">
    <name type="scientific">Agromyces terreus</name>
    <dbReference type="NCBI Taxonomy" id="424795"/>
    <lineage>
        <taxon>Bacteria</taxon>
        <taxon>Bacillati</taxon>
        <taxon>Actinomycetota</taxon>
        <taxon>Actinomycetes</taxon>
        <taxon>Micrococcales</taxon>
        <taxon>Microbacteriaceae</taxon>
        <taxon>Agromyces</taxon>
    </lineage>
</organism>
<dbReference type="InterPro" id="IPR050463">
    <property type="entry name" value="Gfo/Idh/MocA_oxidrdct_glycsds"/>
</dbReference>
<keyword evidence="2" id="KW-0520">NAD</keyword>
<dbReference type="AlphaFoldDB" id="A0A9X2KD19"/>
<dbReference type="PANTHER" id="PTHR43818:SF11">
    <property type="entry name" value="BCDNA.GH03377"/>
    <property type="match status" value="1"/>
</dbReference>
<evidence type="ECO:0000256" key="2">
    <source>
        <dbReference type="ARBA" id="ARBA00023027"/>
    </source>
</evidence>
<evidence type="ECO:0000313" key="5">
    <source>
        <dbReference type="EMBL" id="MCP2371845.1"/>
    </source>
</evidence>
<dbReference type="InterPro" id="IPR000683">
    <property type="entry name" value="Gfo/Idh/MocA-like_OxRdtase_N"/>
</dbReference>
<dbReference type="Gene3D" id="3.40.50.720">
    <property type="entry name" value="NAD(P)-binding Rossmann-like Domain"/>
    <property type="match status" value="1"/>
</dbReference>
<dbReference type="RefSeq" id="WP_232057483.1">
    <property type="nucleotide sequence ID" value="NZ_BAAANU010000003.1"/>
</dbReference>
<dbReference type="Pfam" id="PF22725">
    <property type="entry name" value="GFO_IDH_MocA_C3"/>
    <property type="match status" value="1"/>
</dbReference>
<gene>
    <name evidence="5" type="ORF">BJ978_002521</name>
</gene>
<feature type="domain" description="GFO/IDH/MocA-like oxidoreductase" evidence="4">
    <location>
        <begin position="127"/>
        <end position="253"/>
    </location>
</feature>
<proteinExistence type="predicted"/>
<keyword evidence="6" id="KW-1185">Reference proteome</keyword>
<dbReference type="GO" id="GO:0016491">
    <property type="term" value="F:oxidoreductase activity"/>
    <property type="evidence" value="ECO:0007669"/>
    <property type="project" value="UniProtKB-KW"/>
</dbReference>
<feature type="domain" description="Gfo/Idh/MocA-like oxidoreductase N-terminal" evidence="3">
    <location>
        <begin position="1"/>
        <end position="117"/>
    </location>
</feature>
<reference evidence="5" key="1">
    <citation type="submission" date="2022-06" db="EMBL/GenBank/DDBJ databases">
        <title>Sequencing the genomes of 1000 actinobacteria strains.</title>
        <authorList>
            <person name="Klenk H.-P."/>
        </authorList>
    </citation>
    <scope>NUCLEOTIDE SEQUENCE</scope>
    <source>
        <strain evidence="5">DSM 22016</strain>
    </source>
</reference>
<dbReference type="Pfam" id="PF01408">
    <property type="entry name" value="GFO_IDH_MocA"/>
    <property type="match status" value="1"/>
</dbReference>
<dbReference type="PANTHER" id="PTHR43818">
    <property type="entry name" value="BCDNA.GH03377"/>
    <property type="match status" value="1"/>
</dbReference>
<comment type="caution">
    <text evidence="5">The sequence shown here is derived from an EMBL/GenBank/DDBJ whole genome shotgun (WGS) entry which is preliminary data.</text>
</comment>
<keyword evidence="1" id="KW-0560">Oxidoreductase</keyword>
<name>A0A9X2KD19_9MICO</name>
<dbReference type="SUPFAM" id="SSF55347">
    <property type="entry name" value="Glyceraldehyde-3-phosphate dehydrogenase-like, C-terminal domain"/>
    <property type="match status" value="1"/>
</dbReference>
<dbReference type="SUPFAM" id="SSF51735">
    <property type="entry name" value="NAD(P)-binding Rossmann-fold domains"/>
    <property type="match status" value="1"/>
</dbReference>
<dbReference type="InterPro" id="IPR036291">
    <property type="entry name" value="NAD(P)-bd_dom_sf"/>
</dbReference>
<evidence type="ECO:0000313" key="6">
    <source>
        <dbReference type="Proteomes" id="UP001139722"/>
    </source>
</evidence>
<evidence type="ECO:0000259" key="3">
    <source>
        <dbReference type="Pfam" id="PF01408"/>
    </source>
</evidence>
<dbReference type="InterPro" id="IPR055170">
    <property type="entry name" value="GFO_IDH_MocA-like_dom"/>
</dbReference>
<dbReference type="Proteomes" id="UP001139722">
    <property type="component" value="Unassembled WGS sequence"/>
</dbReference>